<evidence type="ECO:0008006" key="5">
    <source>
        <dbReference type="Google" id="ProtNLM"/>
    </source>
</evidence>
<sequence>MNEQNEGKPFYKRNWFWIMILSIFIIVSATTYIANFSFYQGKADSTVVSQKKTKKTVADLSLSDKYNELKTGKIGYSKKEVIQLLGEPTSIQQIDDTSQVASLIWNKMDNGKSIVIQVTFEKGKASAKSIQGLDIDRKQLLTKKDYNKLQNGDNYNRVLNVLGDPDDYSDTNGIKTLIYESDLSEADPTYDATIKIEIANDKVISLEQQNLK</sequence>
<dbReference type="AlphaFoldDB" id="A0A4R5NCZ6"/>
<keyword evidence="4" id="KW-1185">Reference proteome</keyword>
<dbReference type="Gene3D" id="3.30.1450.10">
    <property type="match status" value="2"/>
</dbReference>
<dbReference type="OrthoDB" id="2321224at2"/>
<accession>A0A4R5NCZ6</accession>
<protein>
    <recommendedName>
        <fullName evidence="5">DUF3862 domain-containing protein</fullName>
    </recommendedName>
</protein>
<evidence type="ECO:0000313" key="4">
    <source>
        <dbReference type="Proteomes" id="UP000295257"/>
    </source>
</evidence>
<dbReference type="Proteomes" id="UP000295257">
    <property type="component" value="Unassembled WGS sequence"/>
</dbReference>
<dbReference type="EMBL" id="PUFN01000023">
    <property type="protein sequence ID" value="TDG70913.1"/>
    <property type="molecule type" value="Genomic_DNA"/>
</dbReference>
<evidence type="ECO:0000313" key="3">
    <source>
        <dbReference type="EMBL" id="TDG70913.1"/>
    </source>
</evidence>
<keyword evidence="2" id="KW-0472">Membrane</keyword>
<organism evidence="3 4">
    <name type="scientific">Companilactobacillus farciminis</name>
    <dbReference type="NCBI Taxonomy" id="1612"/>
    <lineage>
        <taxon>Bacteria</taxon>
        <taxon>Bacillati</taxon>
        <taxon>Bacillota</taxon>
        <taxon>Bacilli</taxon>
        <taxon>Lactobacillales</taxon>
        <taxon>Lactobacillaceae</taxon>
        <taxon>Companilactobacillus</taxon>
    </lineage>
</organism>
<reference evidence="3 4" key="1">
    <citation type="journal article" date="2019" name="Appl. Microbiol. Biotechnol.">
        <title>Uncovering carbohydrate metabolism through a genotype-phenotype association study of 56 lactic acid bacteria genomes.</title>
        <authorList>
            <person name="Buron-Moles G."/>
            <person name="Chailyan A."/>
            <person name="Dolejs I."/>
            <person name="Forster J."/>
            <person name="Miks M.H."/>
        </authorList>
    </citation>
    <scope>NUCLEOTIDE SEQUENCE [LARGE SCALE GENOMIC DNA]</scope>
    <source>
        <strain evidence="3 4">ATCC 29644</strain>
    </source>
</reference>
<keyword evidence="1" id="KW-0732">Signal</keyword>
<feature type="transmembrane region" description="Helical" evidence="2">
    <location>
        <begin position="15"/>
        <end position="34"/>
    </location>
</feature>
<gene>
    <name evidence="3" type="ORF">C5L30_000690</name>
</gene>
<dbReference type="InterPro" id="IPR037873">
    <property type="entry name" value="BamE-like"/>
</dbReference>
<evidence type="ECO:0000256" key="1">
    <source>
        <dbReference type="ARBA" id="ARBA00022729"/>
    </source>
</evidence>
<dbReference type="Pfam" id="PF12978">
    <property type="entry name" value="DUF3862"/>
    <property type="match status" value="1"/>
</dbReference>
<dbReference type="RefSeq" id="WP_056945223.1">
    <property type="nucleotide sequence ID" value="NZ_PUFN01000023.1"/>
</dbReference>
<dbReference type="InterPro" id="IPR024418">
    <property type="entry name" value="DUF3862"/>
</dbReference>
<comment type="caution">
    <text evidence="3">The sequence shown here is derived from an EMBL/GenBank/DDBJ whole genome shotgun (WGS) entry which is preliminary data.</text>
</comment>
<name>A0A4R5NCZ6_9LACO</name>
<evidence type="ECO:0000256" key="2">
    <source>
        <dbReference type="SAM" id="Phobius"/>
    </source>
</evidence>
<keyword evidence="2" id="KW-1133">Transmembrane helix</keyword>
<proteinExistence type="predicted"/>
<keyword evidence="2" id="KW-0812">Transmembrane</keyword>